<evidence type="ECO:0000313" key="3">
    <source>
        <dbReference type="Proteomes" id="UP000803884"/>
    </source>
</evidence>
<feature type="chain" id="PRO_5044316387" evidence="1">
    <location>
        <begin position="22"/>
        <end position="255"/>
    </location>
</feature>
<dbReference type="Proteomes" id="UP000803884">
    <property type="component" value="Unassembled WGS sequence"/>
</dbReference>
<comment type="caution">
    <text evidence="2">The sequence shown here is derived from an EMBL/GenBank/DDBJ whole genome shotgun (WGS) entry which is preliminary data.</text>
</comment>
<accession>A0AB34KK35</accession>
<reference evidence="2 3" key="1">
    <citation type="journal article" date="2020" name="Microbiol. Resour. Announc.">
        <title>Draft Genome Sequence of a Cladosporium Species Isolated from the Mesophotic Ascidian Didemnum maculosum.</title>
        <authorList>
            <person name="Gioti A."/>
            <person name="Siaperas R."/>
            <person name="Nikolaivits E."/>
            <person name="Le Goff G."/>
            <person name="Ouazzani J."/>
            <person name="Kotoulas G."/>
            <person name="Topakas E."/>
        </authorList>
    </citation>
    <scope>NUCLEOTIDE SEQUENCE [LARGE SCALE GENOMIC DNA]</scope>
    <source>
        <strain evidence="2 3">TM138-S3</strain>
    </source>
</reference>
<dbReference type="GeneID" id="96007938"/>
<keyword evidence="3" id="KW-1185">Reference proteome</keyword>
<keyword evidence="1" id="KW-0732">Signal</keyword>
<dbReference type="AlphaFoldDB" id="A0AB34KK35"/>
<dbReference type="RefSeq" id="XP_069228269.1">
    <property type="nucleotide sequence ID" value="XM_069375100.1"/>
</dbReference>
<evidence type="ECO:0000313" key="2">
    <source>
        <dbReference type="EMBL" id="KAL1585163.1"/>
    </source>
</evidence>
<proteinExistence type="predicted"/>
<sequence>MALRLSCIFLFWLASMHLASSQSNLTVHFSSEDDANCEPSTEHPGFTMEYIPLPRGAYERECYNLADLFANNFTNISNPTEPHPGVPNSGSARANDPNRLNVTALNRAAYDVQANYSRIWYQRTNESVYGTTAPGEIAARLLNIYPERDCKQGKGNPPLDIGLVPFYSWNCQSEASGECYSTPEEIQSFGISSAALFQETYGESCWAMEARGAASELQPARLLAAVVGFSVRWHWCYRKISIACGRPLMTVRVCP</sequence>
<dbReference type="EMBL" id="JAAQHG020000021">
    <property type="protein sequence ID" value="KAL1585163.1"/>
    <property type="molecule type" value="Genomic_DNA"/>
</dbReference>
<feature type="signal peptide" evidence="1">
    <location>
        <begin position="1"/>
        <end position="21"/>
    </location>
</feature>
<name>A0AB34KK35_9PEZI</name>
<gene>
    <name evidence="2" type="ORF">WHR41_06495</name>
</gene>
<organism evidence="2 3">
    <name type="scientific">Cladosporium halotolerans</name>
    <dbReference type="NCBI Taxonomy" id="1052096"/>
    <lineage>
        <taxon>Eukaryota</taxon>
        <taxon>Fungi</taxon>
        <taxon>Dikarya</taxon>
        <taxon>Ascomycota</taxon>
        <taxon>Pezizomycotina</taxon>
        <taxon>Dothideomycetes</taxon>
        <taxon>Dothideomycetidae</taxon>
        <taxon>Cladosporiales</taxon>
        <taxon>Cladosporiaceae</taxon>
        <taxon>Cladosporium</taxon>
    </lineage>
</organism>
<evidence type="ECO:0000256" key="1">
    <source>
        <dbReference type="SAM" id="SignalP"/>
    </source>
</evidence>
<protein>
    <submittedName>
        <fullName evidence="2">Uncharacterized protein</fullName>
    </submittedName>
</protein>